<evidence type="ECO:0000256" key="12">
    <source>
        <dbReference type="ARBA" id="ARBA00022840"/>
    </source>
</evidence>
<evidence type="ECO:0000313" key="22">
    <source>
        <dbReference type="Proteomes" id="UP001174677"/>
    </source>
</evidence>
<evidence type="ECO:0000256" key="9">
    <source>
        <dbReference type="ARBA" id="ARBA00022737"/>
    </source>
</evidence>
<keyword evidence="8 19" id="KW-0732">Signal</keyword>
<evidence type="ECO:0000256" key="4">
    <source>
        <dbReference type="ARBA" id="ARBA00022527"/>
    </source>
</evidence>
<keyword evidence="5" id="KW-0433">Leucine-rich repeat</keyword>
<dbReference type="InterPro" id="IPR001245">
    <property type="entry name" value="Ser-Thr/Tyr_kinase_cat_dom"/>
</dbReference>
<keyword evidence="6" id="KW-0808">Transferase</keyword>
<dbReference type="PANTHER" id="PTHR27000">
    <property type="entry name" value="LEUCINE-RICH REPEAT RECEPTOR-LIKE PROTEIN KINASE FAMILY PROTEIN-RELATED"/>
    <property type="match status" value="1"/>
</dbReference>
<evidence type="ECO:0000256" key="15">
    <source>
        <dbReference type="ARBA" id="ARBA00023170"/>
    </source>
</evidence>
<sequence length="1026" mass="113304">MAIKWWSFCIPLMWWCLCSFKFNPATCLQNETDRLALISFKQAILQDSFQVLNSWNDSFHFCNWHGVSCGRRHPDRVVALNLSSQGLVGSLSPHIGNLSFLRILRLQNNSFHGQIPQEIGRLRRLRDLILSNNSFQGNIPTNLSHCSNLMHLNLVDNKLVGNIPAELGSVQKLESVGLSTNKLTGSIPPSIGNLSSLWVLFLGENDLHGQIPEEISRLGNLEYFVVTDINLIGEIPPGLFNISSISYISVGNNQLHGRLPSDIGLTLPNLIVLDFSYNRFTGPIPISLSNASALFQISIPSNRFSGLVPKEFGMLQHLQYLALTQNQLQGDLSFINALANCTSLKVLALESNFFEGTVPNSIANLSKDIYFLSVSNNQLYNAIPSGIENLLNLRFFLFNRNYFSGPILTDFKKFPRLQELRLENNKFTGSIPSSISNLSLLSSLNMGFNNFKGNIPARLGSCRNLIRLRLSHNSLSGSIPREVIGLKSLSILLDLSGNELTGPIPSEIGLLQNLAQLDLSDNRLSGMIPSTIGKCSNLEQLRLEGNSFDGDIPQVLFALQGLQELDISRNNFSGGIPDSLTQLDGLKHLNLSFNQLHGMVPKRGIFLNASAVSLMGNNDLCGGITEMKLPSCPITNSKKNNLSLALKVTIPVVATAIFSALLVCSLIFWHRKSIFRKKKISMPPFEHQFLRISYAELFKATDGFSMSNIIGVGSYGSVYKGILEQVGIEVAVKVLNLQRRGASNSFMSECKALRIIRHRNLLKLLSVCSSIDFEGNDFKALIYKFMVNGSLEKWLHGRNVGEDGQEGQSGNLKLIDRLNIAIDISTAIEYLHNGSSSTIIHGDLKPSNVLLDEEMTAHIGDFGLAKIVASVSGEIQKYQSSSTAIKGSVGYVAPEYGLGDPVSKEGDVYSYAILLLEMFTGKKPIDESFKDDLNLHTFVESNLPDRVMEIVDPRIAYEDGGGSFKDCILSVMRIGVACSMEQPRKRMKMGDVISELVKIKGSYLQERLKQGRRNAYQFGGPSTSRI</sequence>
<dbReference type="Pfam" id="PF13855">
    <property type="entry name" value="LRR_8"/>
    <property type="match status" value="1"/>
</dbReference>
<keyword evidence="7 18" id="KW-0812">Transmembrane</keyword>
<dbReference type="InterPro" id="IPR017441">
    <property type="entry name" value="Protein_kinase_ATP_BS"/>
</dbReference>
<dbReference type="SUPFAM" id="SSF52047">
    <property type="entry name" value="RNI-like"/>
    <property type="match status" value="1"/>
</dbReference>
<dbReference type="PROSITE" id="PS00107">
    <property type="entry name" value="PROTEIN_KINASE_ATP"/>
    <property type="match status" value="1"/>
</dbReference>
<feature type="transmembrane region" description="Helical" evidence="18">
    <location>
        <begin position="648"/>
        <end position="669"/>
    </location>
</feature>
<keyword evidence="13 18" id="KW-1133">Transmembrane helix</keyword>
<dbReference type="InterPro" id="IPR000719">
    <property type="entry name" value="Prot_kinase_dom"/>
</dbReference>
<feature type="binding site" evidence="17">
    <location>
        <position position="733"/>
    </location>
    <ligand>
        <name>ATP</name>
        <dbReference type="ChEBI" id="CHEBI:30616"/>
    </ligand>
</feature>
<accession>A0ABQ9LI71</accession>
<dbReference type="Pfam" id="PF08263">
    <property type="entry name" value="LRRNT_2"/>
    <property type="match status" value="1"/>
</dbReference>
<protein>
    <recommendedName>
        <fullName evidence="20">Protein kinase domain-containing protein</fullName>
    </recommendedName>
</protein>
<keyword evidence="12 17" id="KW-0067">ATP-binding</keyword>
<evidence type="ECO:0000259" key="20">
    <source>
        <dbReference type="PROSITE" id="PS50011"/>
    </source>
</evidence>
<dbReference type="InterPro" id="IPR001611">
    <property type="entry name" value="Leu-rich_rpt"/>
</dbReference>
<dbReference type="SUPFAM" id="SSF52058">
    <property type="entry name" value="L domain-like"/>
    <property type="match status" value="1"/>
</dbReference>
<evidence type="ECO:0000256" key="6">
    <source>
        <dbReference type="ARBA" id="ARBA00022679"/>
    </source>
</evidence>
<dbReference type="InterPro" id="IPR008271">
    <property type="entry name" value="Ser/Thr_kinase_AS"/>
</dbReference>
<dbReference type="Proteomes" id="UP001174677">
    <property type="component" value="Chromosome 12"/>
</dbReference>
<keyword evidence="16" id="KW-0325">Glycoprotein</keyword>
<evidence type="ECO:0000256" key="19">
    <source>
        <dbReference type="SAM" id="SignalP"/>
    </source>
</evidence>
<feature type="chain" id="PRO_5046693490" description="Protein kinase domain-containing protein" evidence="19">
    <location>
        <begin position="28"/>
        <end position="1026"/>
    </location>
</feature>
<dbReference type="InterPro" id="IPR011009">
    <property type="entry name" value="Kinase-like_dom_sf"/>
</dbReference>
<dbReference type="Gene3D" id="3.30.200.20">
    <property type="entry name" value="Phosphorylase Kinase, domain 1"/>
    <property type="match status" value="1"/>
</dbReference>
<name>A0ABQ9LI71_HEVBR</name>
<feature type="domain" description="Protein kinase" evidence="20">
    <location>
        <begin position="704"/>
        <end position="1004"/>
    </location>
</feature>
<comment type="subcellular location">
    <subcellularLocation>
        <location evidence="1">Cell membrane</location>
        <topology evidence="1">Single-pass membrane protein</topology>
    </subcellularLocation>
    <subcellularLocation>
        <location evidence="2">Membrane</location>
        <topology evidence="2">Single-pass type I membrane protein</topology>
    </subcellularLocation>
</comment>
<dbReference type="PROSITE" id="PS00108">
    <property type="entry name" value="PROTEIN_KINASE_ST"/>
    <property type="match status" value="1"/>
</dbReference>
<dbReference type="SMART" id="SM00369">
    <property type="entry name" value="LRR_TYP"/>
    <property type="match status" value="6"/>
</dbReference>
<dbReference type="PROSITE" id="PS50011">
    <property type="entry name" value="PROTEIN_KINASE_DOM"/>
    <property type="match status" value="1"/>
</dbReference>
<evidence type="ECO:0000256" key="13">
    <source>
        <dbReference type="ARBA" id="ARBA00022989"/>
    </source>
</evidence>
<evidence type="ECO:0000256" key="7">
    <source>
        <dbReference type="ARBA" id="ARBA00022692"/>
    </source>
</evidence>
<reference evidence="21 22" key="1">
    <citation type="journal article" date="2023" name="Plant Biotechnol. J.">
        <title>Chromosome-level wild Hevea brasiliensis genome provides new tools for genomic-assisted breeding and valuable loci to elevate rubber yield.</title>
        <authorList>
            <person name="Cheng H."/>
            <person name="Song X."/>
            <person name="Hu Y."/>
            <person name="Wu T."/>
            <person name="Yang Q."/>
            <person name="An Z."/>
            <person name="Feng S."/>
            <person name="Deng Z."/>
            <person name="Wu W."/>
            <person name="Zeng X."/>
            <person name="Tu M."/>
            <person name="Wang X."/>
            <person name="Huang H."/>
        </authorList>
    </citation>
    <scope>NUCLEOTIDE SEQUENCE [LARGE SCALE GENOMIC DNA]</scope>
    <source>
        <strain evidence="21">MT/VB/25A 57/8</strain>
    </source>
</reference>
<evidence type="ECO:0000256" key="16">
    <source>
        <dbReference type="ARBA" id="ARBA00023180"/>
    </source>
</evidence>
<dbReference type="Gene3D" id="3.80.10.10">
    <property type="entry name" value="Ribonuclease Inhibitor"/>
    <property type="match status" value="3"/>
</dbReference>
<evidence type="ECO:0000256" key="14">
    <source>
        <dbReference type="ARBA" id="ARBA00023136"/>
    </source>
</evidence>
<keyword evidence="11" id="KW-0418">Kinase</keyword>
<evidence type="ECO:0000256" key="11">
    <source>
        <dbReference type="ARBA" id="ARBA00022777"/>
    </source>
</evidence>
<organism evidence="21 22">
    <name type="scientific">Hevea brasiliensis</name>
    <name type="common">Para rubber tree</name>
    <name type="synonym">Siphonia brasiliensis</name>
    <dbReference type="NCBI Taxonomy" id="3981"/>
    <lineage>
        <taxon>Eukaryota</taxon>
        <taxon>Viridiplantae</taxon>
        <taxon>Streptophyta</taxon>
        <taxon>Embryophyta</taxon>
        <taxon>Tracheophyta</taxon>
        <taxon>Spermatophyta</taxon>
        <taxon>Magnoliopsida</taxon>
        <taxon>eudicotyledons</taxon>
        <taxon>Gunneridae</taxon>
        <taxon>Pentapetalae</taxon>
        <taxon>rosids</taxon>
        <taxon>fabids</taxon>
        <taxon>Malpighiales</taxon>
        <taxon>Euphorbiaceae</taxon>
        <taxon>Crotonoideae</taxon>
        <taxon>Micrandreae</taxon>
        <taxon>Hevea</taxon>
    </lineage>
</organism>
<evidence type="ECO:0000256" key="18">
    <source>
        <dbReference type="SAM" id="Phobius"/>
    </source>
</evidence>
<keyword evidence="9" id="KW-0677">Repeat</keyword>
<dbReference type="InterPro" id="IPR003591">
    <property type="entry name" value="Leu-rich_rpt_typical-subtyp"/>
</dbReference>
<evidence type="ECO:0000256" key="8">
    <source>
        <dbReference type="ARBA" id="ARBA00022729"/>
    </source>
</evidence>
<dbReference type="EMBL" id="JARPOI010000012">
    <property type="protein sequence ID" value="KAJ9167175.1"/>
    <property type="molecule type" value="Genomic_DNA"/>
</dbReference>
<dbReference type="Pfam" id="PF07714">
    <property type="entry name" value="PK_Tyr_Ser-Thr"/>
    <property type="match status" value="1"/>
</dbReference>
<dbReference type="Pfam" id="PF00560">
    <property type="entry name" value="LRR_1"/>
    <property type="match status" value="8"/>
</dbReference>
<evidence type="ECO:0000256" key="3">
    <source>
        <dbReference type="ARBA" id="ARBA00008684"/>
    </source>
</evidence>
<evidence type="ECO:0000313" key="21">
    <source>
        <dbReference type="EMBL" id="KAJ9167175.1"/>
    </source>
</evidence>
<dbReference type="PRINTS" id="PR00019">
    <property type="entry name" value="LEURICHRPT"/>
</dbReference>
<dbReference type="InterPro" id="IPR032675">
    <property type="entry name" value="LRR_dom_sf"/>
</dbReference>
<proteinExistence type="inferred from homology"/>
<keyword evidence="15" id="KW-0675">Receptor</keyword>
<feature type="signal peptide" evidence="19">
    <location>
        <begin position="1"/>
        <end position="27"/>
    </location>
</feature>
<dbReference type="SUPFAM" id="SSF56112">
    <property type="entry name" value="Protein kinase-like (PK-like)"/>
    <property type="match status" value="1"/>
</dbReference>
<evidence type="ECO:0000256" key="17">
    <source>
        <dbReference type="PROSITE-ProRule" id="PRU10141"/>
    </source>
</evidence>
<evidence type="ECO:0000256" key="10">
    <source>
        <dbReference type="ARBA" id="ARBA00022741"/>
    </source>
</evidence>
<comment type="similarity">
    <text evidence="3">Belongs to the protein kinase superfamily. Ser/Thr protein kinase family.</text>
</comment>
<dbReference type="PANTHER" id="PTHR27000:SF733">
    <property type="entry name" value="PROTEIN KINASE DOMAIN-CONTAINING PROTEIN"/>
    <property type="match status" value="1"/>
</dbReference>
<comment type="caution">
    <text evidence="21">The sequence shown here is derived from an EMBL/GenBank/DDBJ whole genome shotgun (WGS) entry which is preliminary data.</text>
</comment>
<evidence type="ECO:0000256" key="5">
    <source>
        <dbReference type="ARBA" id="ARBA00022614"/>
    </source>
</evidence>
<keyword evidence="22" id="KW-1185">Reference proteome</keyword>
<gene>
    <name evidence="21" type="ORF">P3X46_021845</name>
</gene>
<evidence type="ECO:0000256" key="1">
    <source>
        <dbReference type="ARBA" id="ARBA00004162"/>
    </source>
</evidence>
<evidence type="ECO:0000256" key="2">
    <source>
        <dbReference type="ARBA" id="ARBA00004479"/>
    </source>
</evidence>
<keyword evidence="4" id="KW-0723">Serine/threonine-protein kinase</keyword>
<keyword evidence="14 18" id="KW-0472">Membrane</keyword>
<dbReference type="SMART" id="SM00220">
    <property type="entry name" value="S_TKc"/>
    <property type="match status" value="1"/>
</dbReference>
<dbReference type="Gene3D" id="1.10.510.10">
    <property type="entry name" value="Transferase(Phosphotransferase) domain 1"/>
    <property type="match status" value="1"/>
</dbReference>
<keyword evidence="10 17" id="KW-0547">Nucleotide-binding</keyword>
<dbReference type="InterPro" id="IPR013210">
    <property type="entry name" value="LRR_N_plant-typ"/>
</dbReference>